<dbReference type="PROSITE" id="PS50262">
    <property type="entry name" value="G_PROTEIN_RECEP_F1_2"/>
    <property type="match status" value="1"/>
</dbReference>
<dbReference type="EMBL" id="KN124516">
    <property type="protein sequence ID" value="KFO20825.1"/>
    <property type="molecule type" value="Genomic_DNA"/>
</dbReference>
<gene>
    <name evidence="9" type="ORF">H920_17778</name>
</gene>
<name>A0A091CTF1_FUKDA</name>
<reference evidence="9 10" key="1">
    <citation type="submission" date="2013-11" db="EMBL/GenBank/DDBJ databases">
        <title>The Damaraland mole rat (Fukomys damarensis) genome and evolution of African mole rats.</title>
        <authorList>
            <person name="Gladyshev V.N."/>
            <person name="Fang X."/>
        </authorList>
    </citation>
    <scope>NUCLEOTIDE SEQUENCE [LARGE SCALE GENOMIC DNA]</scope>
    <source>
        <tissue evidence="9">Liver</tissue>
    </source>
</reference>
<evidence type="ECO:0000256" key="2">
    <source>
        <dbReference type="ARBA" id="ARBA00022692"/>
    </source>
</evidence>
<evidence type="ECO:0000313" key="9">
    <source>
        <dbReference type="EMBL" id="KFO20825.1"/>
    </source>
</evidence>
<keyword evidence="4 7" id="KW-0472">Membrane</keyword>
<organism evidence="9 10">
    <name type="scientific">Fukomys damarensis</name>
    <name type="common">Damaraland mole rat</name>
    <name type="synonym">Cryptomys damarensis</name>
    <dbReference type="NCBI Taxonomy" id="885580"/>
    <lineage>
        <taxon>Eukaryota</taxon>
        <taxon>Metazoa</taxon>
        <taxon>Chordata</taxon>
        <taxon>Craniata</taxon>
        <taxon>Vertebrata</taxon>
        <taxon>Euteleostomi</taxon>
        <taxon>Mammalia</taxon>
        <taxon>Eutheria</taxon>
        <taxon>Euarchontoglires</taxon>
        <taxon>Glires</taxon>
        <taxon>Rodentia</taxon>
        <taxon>Hystricomorpha</taxon>
        <taxon>Bathyergidae</taxon>
        <taxon>Fukomys</taxon>
    </lineage>
</organism>
<evidence type="ECO:0000256" key="6">
    <source>
        <dbReference type="RuleBase" id="RU000688"/>
    </source>
</evidence>
<dbReference type="InterPro" id="IPR017452">
    <property type="entry name" value="GPCR_Rhodpsn_7TM"/>
</dbReference>
<proteinExistence type="inferred from homology"/>
<dbReference type="Gene3D" id="1.20.1070.10">
    <property type="entry name" value="Rhodopsin 7-helix transmembrane proteins"/>
    <property type="match status" value="1"/>
</dbReference>
<accession>A0A091CTF1</accession>
<feature type="transmembrane region" description="Helical" evidence="7">
    <location>
        <begin position="136"/>
        <end position="165"/>
    </location>
</feature>
<keyword evidence="2 6" id="KW-0812">Transmembrane</keyword>
<comment type="subcellular location">
    <subcellularLocation>
        <location evidence="1">Membrane</location>
        <topology evidence="1">Multi-pass membrane protein</topology>
    </subcellularLocation>
</comment>
<keyword evidence="6" id="KW-0807">Transducer</keyword>
<dbReference type="InterPro" id="IPR000276">
    <property type="entry name" value="GPCR_Rhodpsn"/>
</dbReference>
<feature type="domain" description="G-protein coupled receptors family 1 profile" evidence="8">
    <location>
        <begin position="39"/>
        <end position="183"/>
    </location>
</feature>
<evidence type="ECO:0000313" key="10">
    <source>
        <dbReference type="Proteomes" id="UP000028990"/>
    </source>
</evidence>
<comment type="similarity">
    <text evidence="6">Belongs to the G-protein coupled receptor 1 family.</text>
</comment>
<dbReference type="eggNOG" id="ENOG502RU0Z">
    <property type="taxonomic scope" value="Eukaryota"/>
</dbReference>
<evidence type="ECO:0000256" key="5">
    <source>
        <dbReference type="ARBA" id="ARBA00023170"/>
    </source>
</evidence>
<keyword evidence="3 7" id="KW-1133">Transmembrane helix</keyword>
<dbReference type="GO" id="GO:0004930">
    <property type="term" value="F:G protein-coupled receptor activity"/>
    <property type="evidence" value="ECO:0007669"/>
    <property type="project" value="UniProtKB-KW"/>
</dbReference>
<dbReference type="PANTHER" id="PTHR26453">
    <property type="entry name" value="OLFACTORY RECEPTOR"/>
    <property type="match status" value="1"/>
</dbReference>
<keyword evidence="6" id="KW-0297">G-protein coupled receptor</keyword>
<dbReference type="OMA" id="MRRRDEC"/>
<evidence type="ECO:0000256" key="7">
    <source>
        <dbReference type="SAM" id="Phobius"/>
    </source>
</evidence>
<dbReference type="AlphaFoldDB" id="A0A091CTF1"/>
<dbReference type="PRINTS" id="PR00237">
    <property type="entry name" value="GPCRRHODOPSN"/>
</dbReference>
<dbReference type="Pfam" id="PF00001">
    <property type="entry name" value="7tm_1"/>
    <property type="match status" value="1"/>
</dbReference>
<sequence length="183" mass="19993">MDHGNKTSDFILLGLFDHTIAHHSLFGVVLAVTISSLLGNGLMVFLIHQDPRLHTPMYFLLSQLSLMDMMLVCTTVPKMAAAYLTGRKSISAVGCGLQIFFFQTTGGAECFLLAAMSYDRYVAVCQLLCDTSAFKYIMYICCVLMLLITLFLILTSSSLLLAAVLHMCSTEASKKASATCISH</sequence>
<evidence type="ECO:0000256" key="1">
    <source>
        <dbReference type="ARBA" id="ARBA00004141"/>
    </source>
</evidence>
<dbReference type="Proteomes" id="UP000028990">
    <property type="component" value="Unassembled WGS sequence"/>
</dbReference>
<feature type="transmembrane region" description="Helical" evidence="7">
    <location>
        <begin position="20"/>
        <end position="46"/>
    </location>
</feature>
<dbReference type="GO" id="GO:0016020">
    <property type="term" value="C:membrane"/>
    <property type="evidence" value="ECO:0007669"/>
    <property type="project" value="UniProtKB-SubCell"/>
</dbReference>
<evidence type="ECO:0000256" key="3">
    <source>
        <dbReference type="ARBA" id="ARBA00022989"/>
    </source>
</evidence>
<feature type="transmembrane region" description="Helical" evidence="7">
    <location>
        <begin position="58"/>
        <end position="77"/>
    </location>
</feature>
<keyword evidence="5 6" id="KW-0675">Receptor</keyword>
<keyword evidence="10" id="KW-1185">Reference proteome</keyword>
<protein>
    <submittedName>
        <fullName evidence="9">Olfactory receptor 2T33</fullName>
    </submittedName>
</protein>
<dbReference type="PROSITE" id="PS00237">
    <property type="entry name" value="G_PROTEIN_RECEP_F1_1"/>
    <property type="match status" value="1"/>
</dbReference>
<evidence type="ECO:0000259" key="8">
    <source>
        <dbReference type="PROSITE" id="PS50262"/>
    </source>
</evidence>
<evidence type="ECO:0000256" key="4">
    <source>
        <dbReference type="ARBA" id="ARBA00023136"/>
    </source>
</evidence>
<dbReference type="SUPFAM" id="SSF81321">
    <property type="entry name" value="Family A G protein-coupled receptor-like"/>
    <property type="match status" value="1"/>
</dbReference>